<keyword evidence="14" id="KW-1185">Reference proteome</keyword>
<accession>A0ABR0VME1</accession>
<keyword evidence="8" id="KW-0449">Lipoprotein</keyword>
<organism evidence="13 14">
    <name type="scientific">Rehmannia glutinosa</name>
    <name type="common">Chinese foxglove</name>
    <dbReference type="NCBI Taxonomy" id="99300"/>
    <lineage>
        <taxon>Eukaryota</taxon>
        <taxon>Viridiplantae</taxon>
        <taxon>Streptophyta</taxon>
        <taxon>Embryophyta</taxon>
        <taxon>Tracheophyta</taxon>
        <taxon>Spermatophyta</taxon>
        <taxon>Magnoliopsida</taxon>
        <taxon>eudicotyledons</taxon>
        <taxon>Gunneridae</taxon>
        <taxon>Pentapetalae</taxon>
        <taxon>asterids</taxon>
        <taxon>lamiids</taxon>
        <taxon>Lamiales</taxon>
        <taxon>Orobanchaceae</taxon>
        <taxon>Rehmannieae</taxon>
        <taxon>Rehmannia</taxon>
    </lineage>
</organism>
<gene>
    <name evidence="13" type="ORF">DH2020_029839</name>
</gene>
<protein>
    <recommendedName>
        <fullName evidence="12">Phytocyanin domain-containing protein</fullName>
    </recommendedName>
</protein>
<evidence type="ECO:0000256" key="10">
    <source>
        <dbReference type="SAM" id="MobiDB-lite"/>
    </source>
</evidence>
<dbReference type="PANTHER" id="PTHR33021">
    <property type="entry name" value="BLUE COPPER PROTEIN"/>
    <property type="match status" value="1"/>
</dbReference>
<feature type="region of interest" description="Disordered" evidence="10">
    <location>
        <begin position="130"/>
        <end position="159"/>
    </location>
</feature>
<keyword evidence="5" id="KW-0472">Membrane</keyword>
<keyword evidence="7" id="KW-0325">Glycoprotein</keyword>
<evidence type="ECO:0000256" key="11">
    <source>
        <dbReference type="SAM" id="SignalP"/>
    </source>
</evidence>
<keyword evidence="6" id="KW-1015">Disulfide bond</keyword>
<keyword evidence="2" id="KW-1003">Cell membrane</keyword>
<dbReference type="PROSITE" id="PS51485">
    <property type="entry name" value="PHYTOCYANIN"/>
    <property type="match status" value="1"/>
</dbReference>
<proteinExistence type="inferred from homology"/>
<evidence type="ECO:0000256" key="6">
    <source>
        <dbReference type="ARBA" id="ARBA00023157"/>
    </source>
</evidence>
<dbReference type="Gene3D" id="2.60.40.420">
    <property type="entry name" value="Cupredoxins - blue copper proteins"/>
    <property type="match status" value="1"/>
</dbReference>
<evidence type="ECO:0000259" key="12">
    <source>
        <dbReference type="PROSITE" id="PS51485"/>
    </source>
</evidence>
<dbReference type="InterPro" id="IPR039391">
    <property type="entry name" value="Phytocyanin-like"/>
</dbReference>
<keyword evidence="3" id="KW-0336">GPI-anchor</keyword>
<keyword evidence="4 11" id="KW-0732">Signal</keyword>
<evidence type="ECO:0000256" key="8">
    <source>
        <dbReference type="ARBA" id="ARBA00023288"/>
    </source>
</evidence>
<dbReference type="Pfam" id="PF02298">
    <property type="entry name" value="Cu_bind_like"/>
    <property type="match status" value="1"/>
</dbReference>
<evidence type="ECO:0000256" key="9">
    <source>
        <dbReference type="ARBA" id="ARBA00035011"/>
    </source>
</evidence>
<dbReference type="InterPro" id="IPR003245">
    <property type="entry name" value="Phytocyanin_dom"/>
</dbReference>
<evidence type="ECO:0000256" key="2">
    <source>
        <dbReference type="ARBA" id="ARBA00022475"/>
    </source>
</evidence>
<sequence>MDSLKTLIPCLCVVLLVSVFSFSEARDFVVGGKKSSWQVPSSPDQYNKWAEKTRFQIGDSIVLKYDGKTDSVLEVTEENYKTCNKSNPIKSYNDGNTRITLDKSGPFFFISGAEGHCDKGQKVEIKVISSNHGNSPAPSPADNHHLHHAPAPAPKKSGGSGLKAGFMGGLAAVGFLAFV</sequence>
<feature type="domain" description="Phytocyanin" evidence="12">
    <location>
        <begin position="26"/>
        <end position="129"/>
    </location>
</feature>
<evidence type="ECO:0000256" key="7">
    <source>
        <dbReference type="ARBA" id="ARBA00023180"/>
    </source>
</evidence>
<comment type="similarity">
    <text evidence="9">Belongs to the early nodulin-like (ENODL) family.</text>
</comment>
<comment type="subcellular location">
    <subcellularLocation>
        <location evidence="1">Cell membrane</location>
        <topology evidence="1">Lipid-anchor</topology>
        <topology evidence="1">GPI-anchor</topology>
    </subcellularLocation>
</comment>
<evidence type="ECO:0000256" key="5">
    <source>
        <dbReference type="ARBA" id="ARBA00023136"/>
    </source>
</evidence>
<evidence type="ECO:0000256" key="3">
    <source>
        <dbReference type="ARBA" id="ARBA00022622"/>
    </source>
</evidence>
<evidence type="ECO:0000256" key="1">
    <source>
        <dbReference type="ARBA" id="ARBA00004609"/>
    </source>
</evidence>
<dbReference type="SUPFAM" id="SSF49503">
    <property type="entry name" value="Cupredoxins"/>
    <property type="match status" value="1"/>
</dbReference>
<evidence type="ECO:0000256" key="4">
    <source>
        <dbReference type="ARBA" id="ARBA00022729"/>
    </source>
</evidence>
<dbReference type="EMBL" id="JABTTQ020001038">
    <property type="protein sequence ID" value="KAK6136418.1"/>
    <property type="molecule type" value="Genomic_DNA"/>
</dbReference>
<dbReference type="InterPro" id="IPR041846">
    <property type="entry name" value="ENL_dom"/>
</dbReference>
<dbReference type="Proteomes" id="UP001318860">
    <property type="component" value="Unassembled WGS sequence"/>
</dbReference>
<evidence type="ECO:0000313" key="13">
    <source>
        <dbReference type="EMBL" id="KAK6136418.1"/>
    </source>
</evidence>
<reference evidence="13 14" key="1">
    <citation type="journal article" date="2021" name="Comput. Struct. Biotechnol. J.">
        <title>De novo genome assembly of the potent medicinal plant Rehmannia glutinosa using nanopore technology.</title>
        <authorList>
            <person name="Ma L."/>
            <person name="Dong C."/>
            <person name="Song C."/>
            <person name="Wang X."/>
            <person name="Zheng X."/>
            <person name="Niu Y."/>
            <person name="Chen S."/>
            <person name="Feng W."/>
        </authorList>
    </citation>
    <scope>NUCLEOTIDE SEQUENCE [LARGE SCALE GENOMIC DNA]</scope>
    <source>
        <strain evidence="13">DH-2019</strain>
    </source>
</reference>
<dbReference type="PANTHER" id="PTHR33021:SF505">
    <property type="entry name" value="EARLY NODULIN-LIKE PROTEIN 1"/>
    <property type="match status" value="1"/>
</dbReference>
<name>A0ABR0VME1_REHGL</name>
<feature type="signal peptide" evidence="11">
    <location>
        <begin position="1"/>
        <end position="25"/>
    </location>
</feature>
<dbReference type="InterPro" id="IPR008972">
    <property type="entry name" value="Cupredoxin"/>
</dbReference>
<feature type="chain" id="PRO_5045751054" description="Phytocyanin domain-containing protein" evidence="11">
    <location>
        <begin position="26"/>
        <end position="179"/>
    </location>
</feature>
<comment type="caution">
    <text evidence="13">The sequence shown here is derived from an EMBL/GenBank/DDBJ whole genome shotgun (WGS) entry which is preliminary data.</text>
</comment>
<evidence type="ECO:0000313" key="14">
    <source>
        <dbReference type="Proteomes" id="UP001318860"/>
    </source>
</evidence>
<dbReference type="CDD" id="cd11019">
    <property type="entry name" value="OsENODL1_like"/>
    <property type="match status" value="1"/>
</dbReference>